<comment type="catalytic activity">
    <reaction evidence="4">
        <text>L-methionine sulfone + acetyl-CoA = N-acetyl-L-methionine sulfone + CoA + H(+)</text>
        <dbReference type="Rhea" id="RHEA:47656"/>
        <dbReference type="ChEBI" id="CHEBI:15378"/>
        <dbReference type="ChEBI" id="CHEBI:57287"/>
        <dbReference type="ChEBI" id="CHEBI:57288"/>
        <dbReference type="ChEBI" id="CHEBI:87824"/>
        <dbReference type="ChEBI" id="CHEBI:87825"/>
    </reaction>
</comment>
<evidence type="ECO:0000256" key="3">
    <source>
        <dbReference type="ARBA" id="ARBA00050603"/>
    </source>
</evidence>
<dbReference type="InterPro" id="IPR016181">
    <property type="entry name" value="Acyl_CoA_acyltransferase"/>
</dbReference>
<evidence type="ECO:0000256" key="4">
    <source>
        <dbReference type="ARBA" id="ARBA00051334"/>
    </source>
</evidence>
<comment type="catalytic activity">
    <reaction evidence="3">
        <text>L-methionine sulfoximine + acetyl-CoA = N-acetyl-L-methionine sulfoximine + CoA + H(+)</text>
        <dbReference type="Rhea" id="RHEA:47660"/>
        <dbReference type="ChEBI" id="CHEBI:15378"/>
        <dbReference type="ChEBI" id="CHEBI:57287"/>
        <dbReference type="ChEBI" id="CHEBI:57288"/>
        <dbReference type="ChEBI" id="CHEBI:87826"/>
        <dbReference type="ChEBI" id="CHEBI:87827"/>
    </reaction>
</comment>
<protein>
    <submittedName>
        <fullName evidence="6">N-acetyltransferase family protein</fullName>
    </submittedName>
</protein>
<evidence type="ECO:0000256" key="1">
    <source>
        <dbReference type="ARBA" id="ARBA00022679"/>
    </source>
</evidence>
<dbReference type="PROSITE" id="PS51186">
    <property type="entry name" value="GNAT"/>
    <property type="match status" value="1"/>
</dbReference>
<dbReference type="FunFam" id="3.40.630.30:FF:000026">
    <property type="entry name" value="Phosphinothricin acetyltransferase"/>
    <property type="match status" value="1"/>
</dbReference>
<dbReference type="PANTHER" id="PTHR43072">
    <property type="entry name" value="N-ACETYLTRANSFERASE"/>
    <property type="match status" value="1"/>
</dbReference>
<sequence length="181" mass="19866">MRGTPSLSPAAGACVVPIQVRSAEEGDLPAILAITNDAIVNTTAVWSLTPATLETRRAWLEERRLKGYPVLVADDGNGALGFASFGDFRPWEGYRHSVENSIYIDAGHRGRGLGRLLLGALLDEATRQGKHVMVAGIEAENTASIHLHAGFGFEETGRLRQVGRKFDRWLDLVFMQRLLDR</sequence>
<dbReference type="AlphaFoldDB" id="A0A3S0V3V0"/>
<dbReference type="GO" id="GO:0016747">
    <property type="term" value="F:acyltransferase activity, transferring groups other than amino-acyl groups"/>
    <property type="evidence" value="ECO:0007669"/>
    <property type="project" value="InterPro"/>
</dbReference>
<dbReference type="InterPro" id="IPR000182">
    <property type="entry name" value="GNAT_dom"/>
</dbReference>
<comment type="caution">
    <text evidence="6">The sequence shown here is derived from an EMBL/GenBank/DDBJ whole genome shotgun (WGS) entry which is preliminary data.</text>
</comment>
<evidence type="ECO:0000313" key="6">
    <source>
        <dbReference type="EMBL" id="RUQ66106.1"/>
    </source>
</evidence>
<proteinExistence type="predicted"/>
<keyword evidence="2" id="KW-0012">Acyltransferase</keyword>
<organism evidence="6 7">
    <name type="scientific">Azospirillum doebereinerae</name>
    <dbReference type="NCBI Taxonomy" id="92933"/>
    <lineage>
        <taxon>Bacteria</taxon>
        <taxon>Pseudomonadati</taxon>
        <taxon>Pseudomonadota</taxon>
        <taxon>Alphaproteobacteria</taxon>
        <taxon>Rhodospirillales</taxon>
        <taxon>Azospirillaceae</taxon>
        <taxon>Azospirillum</taxon>
    </lineage>
</organism>
<dbReference type="Proteomes" id="UP000280346">
    <property type="component" value="Unassembled WGS sequence"/>
</dbReference>
<evidence type="ECO:0000256" key="2">
    <source>
        <dbReference type="ARBA" id="ARBA00023315"/>
    </source>
</evidence>
<keyword evidence="1 6" id="KW-0808">Transferase</keyword>
<dbReference type="Pfam" id="PF00583">
    <property type="entry name" value="Acetyltransf_1"/>
    <property type="match status" value="1"/>
</dbReference>
<gene>
    <name evidence="6" type="ORF">EJ913_23985</name>
</gene>
<dbReference type="OrthoDB" id="5459937at2"/>
<evidence type="ECO:0000259" key="5">
    <source>
        <dbReference type="PROSITE" id="PS51186"/>
    </source>
</evidence>
<dbReference type="SUPFAM" id="SSF55729">
    <property type="entry name" value="Acyl-CoA N-acyltransferases (Nat)"/>
    <property type="match status" value="1"/>
</dbReference>
<accession>A0A3S0V3V0</accession>
<evidence type="ECO:0000313" key="7">
    <source>
        <dbReference type="Proteomes" id="UP000280346"/>
    </source>
</evidence>
<feature type="domain" description="N-acetyltransferase" evidence="5">
    <location>
        <begin position="18"/>
        <end position="180"/>
    </location>
</feature>
<dbReference type="EMBL" id="RZIJ01000023">
    <property type="protein sequence ID" value="RUQ66106.1"/>
    <property type="molecule type" value="Genomic_DNA"/>
</dbReference>
<dbReference type="PANTHER" id="PTHR43072:SF23">
    <property type="entry name" value="UPF0039 PROTEIN C11D3.02C"/>
    <property type="match status" value="1"/>
</dbReference>
<name>A0A3S0V3V0_9PROT</name>
<keyword evidence="7" id="KW-1185">Reference proteome</keyword>
<dbReference type="Gene3D" id="3.40.630.30">
    <property type="match status" value="1"/>
</dbReference>
<reference evidence="6 7" key="1">
    <citation type="submission" date="2018-12" db="EMBL/GenBank/DDBJ databases">
        <authorList>
            <person name="Yang Y."/>
        </authorList>
    </citation>
    <scope>NUCLEOTIDE SEQUENCE [LARGE SCALE GENOMIC DNA]</scope>
    <source>
        <strain evidence="6 7">GSF71</strain>
    </source>
</reference>